<accession>A0A260YZ57</accession>
<evidence type="ECO:0000313" key="2">
    <source>
        <dbReference type="Proteomes" id="UP000216624"/>
    </source>
</evidence>
<reference evidence="1" key="1">
    <citation type="submission" date="2017-08" db="EMBL/GenBank/DDBJ databases">
        <authorList>
            <person name="de Groot N.N."/>
        </authorList>
    </citation>
    <scope>NUCLEOTIDE SEQUENCE [LARGE SCALE GENOMIC DNA]</scope>
    <source>
        <strain evidence="1">PX439</strain>
    </source>
</reference>
<sequence length="130" mass="14781">MALLKLSKTREEDLLRDSTSEQPEFFIQSATAEKKPTEAPKMPNNVVAHELLADGSRMNPKIENYLNAQRLLSGNAQAEQRLLELNSAAQINRGPDGVFQSSRLHFDMLLNRDESIFPSDYLNFDSKMKR</sequence>
<keyword evidence="2" id="KW-1185">Reference proteome</keyword>
<dbReference type="OMA" id="HLHWDLL"/>
<comment type="caution">
    <text evidence="1">The sequence shown here is derived from an EMBL/GenBank/DDBJ whole genome shotgun (WGS) entry which is preliminary data.</text>
</comment>
<dbReference type="KEGG" id="crq:GCK72_018043"/>
<dbReference type="EMBL" id="NMWX01000510">
    <property type="protein sequence ID" value="OZF78642.1"/>
    <property type="molecule type" value="Genomic_DNA"/>
</dbReference>
<feature type="non-terminal residue" evidence="1">
    <location>
        <position position="1"/>
    </location>
</feature>
<dbReference type="STRING" id="31234.E3LPK1"/>
<proteinExistence type="predicted"/>
<dbReference type="CTD" id="9811943"/>
<name>A0A260YZ57_CAERE</name>
<dbReference type="HOGENOM" id="CLU_143703_0_0_1"/>
<organism evidence="1 2">
    <name type="scientific">Caenorhabditis remanei</name>
    <name type="common">Caenorhabditis vulgaris</name>
    <dbReference type="NCBI Taxonomy" id="31234"/>
    <lineage>
        <taxon>Eukaryota</taxon>
        <taxon>Metazoa</taxon>
        <taxon>Ecdysozoa</taxon>
        <taxon>Nematoda</taxon>
        <taxon>Chromadorea</taxon>
        <taxon>Rhabditida</taxon>
        <taxon>Rhabditina</taxon>
        <taxon>Rhabditomorpha</taxon>
        <taxon>Rhabditoidea</taxon>
        <taxon>Rhabditidae</taxon>
        <taxon>Peloderinae</taxon>
        <taxon>Caenorhabditis</taxon>
    </lineage>
</organism>
<dbReference type="Proteomes" id="UP000216624">
    <property type="component" value="Unassembled WGS sequence"/>
</dbReference>
<dbReference type="eggNOG" id="ENOG502S6X8">
    <property type="taxonomic scope" value="Eukaryota"/>
</dbReference>
<gene>
    <name evidence="1" type="ORF">FL82_11428</name>
</gene>
<dbReference type="OrthoDB" id="15001at2759"/>
<evidence type="ECO:0000313" key="1">
    <source>
        <dbReference type="EMBL" id="OZF78642.1"/>
    </source>
</evidence>
<protein>
    <submittedName>
        <fullName evidence="1">Uncharacterized protein</fullName>
    </submittedName>
</protein>